<dbReference type="eggNOG" id="COG0697">
    <property type="taxonomic scope" value="Bacteria"/>
</dbReference>
<dbReference type="HOGENOM" id="CLU_033863_15_3_10"/>
<evidence type="ECO:0000313" key="3">
    <source>
        <dbReference type="EMBL" id="AHJ96328.1"/>
    </source>
</evidence>
<dbReference type="InterPro" id="IPR037185">
    <property type="entry name" value="EmrE-like"/>
</dbReference>
<proteinExistence type="predicted"/>
<dbReference type="InterPro" id="IPR000620">
    <property type="entry name" value="EamA_dom"/>
</dbReference>
<dbReference type="STRING" id="1227739.Hsw_0733"/>
<dbReference type="Proteomes" id="UP000019423">
    <property type="component" value="Chromosome"/>
</dbReference>
<feature type="domain" description="EamA" evidence="2">
    <location>
        <begin position="42"/>
        <end position="163"/>
    </location>
</feature>
<dbReference type="AlphaFoldDB" id="W8EUV5"/>
<feature type="transmembrane region" description="Helical" evidence="1">
    <location>
        <begin position="171"/>
        <end position="190"/>
    </location>
</feature>
<evidence type="ECO:0000256" key="1">
    <source>
        <dbReference type="SAM" id="Phobius"/>
    </source>
</evidence>
<keyword evidence="1" id="KW-1133">Transmembrane helix</keyword>
<feature type="transmembrane region" description="Helical" evidence="1">
    <location>
        <begin position="63"/>
        <end position="80"/>
    </location>
</feature>
<dbReference type="KEGG" id="hsw:Hsw_0733"/>
<feature type="domain" description="EamA" evidence="2">
    <location>
        <begin position="171"/>
        <end position="318"/>
    </location>
</feature>
<reference evidence="3 4" key="1">
    <citation type="submission" date="2014-01" db="EMBL/GenBank/DDBJ databases">
        <title>Complete genome sequence of ionizing-radiation resistance bacterium Hymenobacter swuensis DY53.</title>
        <authorList>
            <person name="Jung J.-H."/>
            <person name="Jeong S.-W."/>
            <person name="Joe M.-H."/>
            <person name="Cho y.-j."/>
            <person name="Kim M.-K."/>
            <person name="Lim S.-Y."/>
        </authorList>
    </citation>
    <scope>NUCLEOTIDE SEQUENCE [LARGE SCALE GENOMIC DNA]</scope>
    <source>
        <strain evidence="3 4">DY53</strain>
    </source>
</reference>
<sequence length="341" mass="38042">MTFCLRQLRGLNVKLTTSLNHQLTESPFYLMLKDYLRLHFIVLLWGFTAILGKLISVPPVELVFWRTLLAAAGLAVLLIVRRQPWRVAGTEALKMLGIGVLVAAHWITFFLAARLSSVSVCLAGLATLALWTSLLEPLVLWRRVRPYEVGLGLLTMVGLYLVSQAELDQMAGLLVAIVSAGLSALFSVFNSKLVKRHTPFQLTLYEMTGACLSIVLFMPVYGHYFTEGQGLQLAWQGYDWLWLLLLAGVCTVYAFSSSVELMKRISAFVVNLTINLEPVYGILLAVLMYTLHIPGFGQEKLSTGFYLGTVVILLSVLIHPVLDQWMKRRQRQAEAVDVLVG</sequence>
<feature type="transmembrane region" description="Helical" evidence="1">
    <location>
        <begin position="117"/>
        <end position="135"/>
    </location>
</feature>
<evidence type="ECO:0000313" key="4">
    <source>
        <dbReference type="Proteomes" id="UP000019423"/>
    </source>
</evidence>
<keyword evidence="4" id="KW-1185">Reference proteome</keyword>
<feature type="transmembrane region" description="Helical" evidence="1">
    <location>
        <begin position="303"/>
        <end position="322"/>
    </location>
</feature>
<feature type="transmembrane region" description="Helical" evidence="1">
    <location>
        <begin position="92"/>
        <end position="111"/>
    </location>
</feature>
<keyword evidence="1" id="KW-0812">Transmembrane</keyword>
<dbReference type="GO" id="GO:0016020">
    <property type="term" value="C:membrane"/>
    <property type="evidence" value="ECO:0007669"/>
    <property type="project" value="InterPro"/>
</dbReference>
<dbReference type="Pfam" id="PF00892">
    <property type="entry name" value="EamA"/>
    <property type="match status" value="2"/>
</dbReference>
<feature type="transmembrane region" description="Helical" evidence="1">
    <location>
        <begin position="240"/>
        <end position="256"/>
    </location>
</feature>
<organism evidence="3 4">
    <name type="scientific">Hymenobacter swuensis DY53</name>
    <dbReference type="NCBI Taxonomy" id="1227739"/>
    <lineage>
        <taxon>Bacteria</taxon>
        <taxon>Pseudomonadati</taxon>
        <taxon>Bacteroidota</taxon>
        <taxon>Cytophagia</taxon>
        <taxon>Cytophagales</taxon>
        <taxon>Hymenobacteraceae</taxon>
        <taxon>Hymenobacter</taxon>
    </lineage>
</organism>
<protein>
    <recommendedName>
        <fullName evidence="2">EamA domain-containing protein</fullName>
    </recommendedName>
</protein>
<accession>W8EUV5</accession>
<gene>
    <name evidence="3" type="ORF">Hsw_0733</name>
</gene>
<keyword evidence="1" id="KW-0472">Membrane</keyword>
<evidence type="ECO:0000259" key="2">
    <source>
        <dbReference type="Pfam" id="PF00892"/>
    </source>
</evidence>
<name>W8EUV5_9BACT</name>
<dbReference type="PANTHER" id="PTHR22911">
    <property type="entry name" value="ACYL-MALONYL CONDENSING ENZYME-RELATED"/>
    <property type="match status" value="1"/>
</dbReference>
<feature type="transmembrane region" description="Helical" evidence="1">
    <location>
        <begin position="38"/>
        <end position="57"/>
    </location>
</feature>
<feature type="transmembrane region" description="Helical" evidence="1">
    <location>
        <begin position="268"/>
        <end position="291"/>
    </location>
</feature>
<dbReference type="SUPFAM" id="SSF103481">
    <property type="entry name" value="Multidrug resistance efflux transporter EmrE"/>
    <property type="match status" value="1"/>
</dbReference>
<dbReference type="PANTHER" id="PTHR22911:SF79">
    <property type="entry name" value="MOBA-LIKE NTP TRANSFERASE DOMAIN-CONTAINING PROTEIN"/>
    <property type="match status" value="1"/>
</dbReference>
<dbReference type="EMBL" id="CP007145">
    <property type="protein sequence ID" value="AHJ96328.1"/>
    <property type="molecule type" value="Genomic_DNA"/>
</dbReference>
<dbReference type="PATRIC" id="fig|1227739.3.peg.985"/>
<feature type="transmembrane region" description="Helical" evidence="1">
    <location>
        <begin position="202"/>
        <end position="220"/>
    </location>
</feature>
<feature type="transmembrane region" description="Helical" evidence="1">
    <location>
        <begin position="147"/>
        <end position="165"/>
    </location>
</feature>